<accession>A0ABX1CVH3</accession>
<comment type="caution">
    <text evidence="2">The sequence shown here is derived from an EMBL/GenBank/DDBJ whole genome shotgun (WGS) entry which is preliminary data.</text>
</comment>
<feature type="transmembrane region" description="Helical" evidence="1">
    <location>
        <begin position="81"/>
        <end position="97"/>
    </location>
</feature>
<feature type="transmembrane region" description="Helical" evidence="1">
    <location>
        <begin position="7"/>
        <end position="28"/>
    </location>
</feature>
<proteinExistence type="predicted"/>
<keyword evidence="1" id="KW-0812">Transmembrane</keyword>
<evidence type="ECO:0000313" key="3">
    <source>
        <dbReference type="Proteomes" id="UP000703674"/>
    </source>
</evidence>
<protein>
    <recommendedName>
        <fullName evidence="4">PAP2 superfamily protein</fullName>
    </recommendedName>
</protein>
<keyword evidence="3" id="KW-1185">Reference proteome</keyword>
<gene>
    <name evidence="2" type="ORF">HC175_05140</name>
</gene>
<dbReference type="Proteomes" id="UP000703674">
    <property type="component" value="Unassembled WGS sequence"/>
</dbReference>
<feature type="transmembrane region" description="Helical" evidence="1">
    <location>
        <begin position="40"/>
        <end position="60"/>
    </location>
</feature>
<evidence type="ECO:0000256" key="1">
    <source>
        <dbReference type="SAM" id="Phobius"/>
    </source>
</evidence>
<name>A0ABX1CVH3_9FLAO</name>
<reference evidence="2 3" key="1">
    <citation type="submission" date="2020-03" db="EMBL/GenBank/DDBJ databases">
        <title>Salinimicrobium sp. nov, isolated from SCS.</title>
        <authorList>
            <person name="Cao W.R."/>
        </authorList>
    </citation>
    <scope>NUCLEOTIDE SEQUENCE [LARGE SCALE GENOMIC DNA]</scope>
    <source>
        <strain evidence="3">J15B91</strain>
    </source>
</reference>
<keyword evidence="1" id="KW-0472">Membrane</keyword>
<feature type="transmembrane region" description="Helical" evidence="1">
    <location>
        <begin position="103"/>
        <end position="123"/>
    </location>
</feature>
<dbReference type="RefSeq" id="WP_168137401.1">
    <property type="nucleotide sequence ID" value="NZ_JAAVJR010000002.1"/>
</dbReference>
<evidence type="ECO:0008006" key="4">
    <source>
        <dbReference type="Google" id="ProtNLM"/>
    </source>
</evidence>
<sequence>MKILLRSASYLFHPIWMPFAGTLIYFFVTPRFFPLEIIQAKLLAIAIMTIFIPIVYFFMLKTLGKVQDHFMKEVRERKWPLLFYAGLNFIILKYVLNTFDYPALYYFFFGIMISTFIGLLMLFTNIKASLHMTGLGGLIVFIISLSLHFNLNLIYTISFLVAITGLTASSRLYYKAHSGWELMLGLLVGLLPQVGVAFFWL</sequence>
<organism evidence="2 3">
    <name type="scientific">Salinimicrobium oceani</name>
    <dbReference type="NCBI Taxonomy" id="2722702"/>
    <lineage>
        <taxon>Bacteria</taxon>
        <taxon>Pseudomonadati</taxon>
        <taxon>Bacteroidota</taxon>
        <taxon>Flavobacteriia</taxon>
        <taxon>Flavobacteriales</taxon>
        <taxon>Flavobacteriaceae</taxon>
        <taxon>Salinimicrobium</taxon>
    </lineage>
</organism>
<evidence type="ECO:0000313" key="2">
    <source>
        <dbReference type="EMBL" id="NJW52296.1"/>
    </source>
</evidence>
<keyword evidence="1" id="KW-1133">Transmembrane helix</keyword>
<feature type="transmembrane region" description="Helical" evidence="1">
    <location>
        <begin position="181"/>
        <end position="200"/>
    </location>
</feature>
<feature type="transmembrane region" description="Helical" evidence="1">
    <location>
        <begin position="130"/>
        <end position="147"/>
    </location>
</feature>
<dbReference type="EMBL" id="JAAVJR010000002">
    <property type="protein sequence ID" value="NJW52296.1"/>
    <property type="molecule type" value="Genomic_DNA"/>
</dbReference>